<proteinExistence type="predicted"/>
<name>A0A6N2SY37_9ACTO</name>
<keyword evidence="1" id="KW-1133">Transmembrane helix</keyword>
<dbReference type="AlphaFoldDB" id="A0A6N2SY37"/>
<reference evidence="2" key="1">
    <citation type="submission" date="2019-11" db="EMBL/GenBank/DDBJ databases">
        <authorList>
            <person name="Feng L."/>
        </authorList>
    </citation>
    <scope>NUCLEOTIDE SEQUENCE</scope>
    <source>
        <strain evidence="2">AodontolyticusLFYP35</strain>
    </source>
</reference>
<feature type="transmembrane region" description="Helical" evidence="1">
    <location>
        <begin position="86"/>
        <end position="106"/>
    </location>
</feature>
<sequence length="234" mass="25686">MSVSYTTETLPSIVGQVVPTKSESMKSRIKGADYYIDCQDDCPIPTTVDRIVIKKGSRASAGLFFAFSVLMLSAFVTSAFRGESSLLLTVATVATVVFAFAGIHFLPRKNFISRDGFEIGGFLSTKCLPWPTSRTSFFVHDSRTASRLSASSRQVQTLSVKLISDAGKQIPLGISFTGPNTHELERQAVIQCSRIWDWGVARGFTADSGHYVALNGLGKQQVLRMKQEDRYGLR</sequence>
<dbReference type="EMBL" id="CACRSM010000002">
    <property type="protein sequence ID" value="VYS98056.1"/>
    <property type="molecule type" value="Genomic_DNA"/>
</dbReference>
<keyword evidence="1" id="KW-0812">Transmembrane</keyword>
<protein>
    <submittedName>
        <fullName evidence="2">Uncharacterized protein</fullName>
    </submittedName>
</protein>
<gene>
    <name evidence="2" type="ORF">AOLFYP35_01079</name>
</gene>
<evidence type="ECO:0000313" key="2">
    <source>
        <dbReference type="EMBL" id="VYS98056.1"/>
    </source>
</evidence>
<organism evidence="2">
    <name type="scientific">Schaalia odontolytica</name>
    <dbReference type="NCBI Taxonomy" id="1660"/>
    <lineage>
        <taxon>Bacteria</taxon>
        <taxon>Bacillati</taxon>
        <taxon>Actinomycetota</taxon>
        <taxon>Actinomycetes</taxon>
        <taxon>Actinomycetales</taxon>
        <taxon>Actinomycetaceae</taxon>
        <taxon>Schaalia</taxon>
    </lineage>
</organism>
<accession>A0A6N2SY37</accession>
<feature type="transmembrane region" description="Helical" evidence="1">
    <location>
        <begin position="59"/>
        <end position="80"/>
    </location>
</feature>
<evidence type="ECO:0000256" key="1">
    <source>
        <dbReference type="SAM" id="Phobius"/>
    </source>
</evidence>
<keyword evidence="1" id="KW-0472">Membrane</keyword>